<evidence type="ECO:0000256" key="1">
    <source>
        <dbReference type="SAM" id="MobiDB-lite"/>
    </source>
</evidence>
<dbReference type="Proteomes" id="UP000037251">
    <property type="component" value="Unassembled WGS sequence"/>
</dbReference>
<evidence type="ECO:0000313" key="3">
    <source>
        <dbReference type="Proteomes" id="UP000037251"/>
    </source>
</evidence>
<protein>
    <submittedName>
        <fullName evidence="2">Uncharacterized protein</fullName>
    </submittedName>
</protein>
<organism evidence="2 3">
    <name type="scientific">Streptomyces resistomycificus</name>
    <dbReference type="NCBI Taxonomy" id="67356"/>
    <lineage>
        <taxon>Bacteria</taxon>
        <taxon>Bacillati</taxon>
        <taxon>Actinomycetota</taxon>
        <taxon>Actinomycetes</taxon>
        <taxon>Kitasatosporales</taxon>
        <taxon>Streptomycetaceae</taxon>
        <taxon>Streptomyces</taxon>
        <taxon>Streptomyces aurantiacus group</taxon>
    </lineage>
</organism>
<gene>
    <name evidence="2" type="ORF">ADK37_04755</name>
</gene>
<feature type="region of interest" description="Disordered" evidence="1">
    <location>
        <begin position="46"/>
        <end position="73"/>
    </location>
</feature>
<dbReference type="AlphaFoldDB" id="A0A0L8LWJ0"/>
<reference evidence="3" key="1">
    <citation type="submission" date="2015-07" db="EMBL/GenBank/DDBJ databases">
        <authorList>
            <person name="Ju K.-S."/>
            <person name="Doroghazi J.R."/>
            <person name="Metcalf W.W."/>
        </authorList>
    </citation>
    <scope>NUCLEOTIDE SEQUENCE [LARGE SCALE GENOMIC DNA]</scope>
    <source>
        <strain evidence="3">NRRL 2290</strain>
    </source>
</reference>
<dbReference type="EMBL" id="LGUS01000024">
    <property type="protein sequence ID" value="KOG42440.1"/>
    <property type="molecule type" value="Genomic_DNA"/>
</dbReference>
<comment type="caution">
    <text evidence="2">The sequence shown here is derived from an EMBL/GenBank/DDBJ whole genome shotgun (WGS) entry which is preliminary data.</text>
</comment>
<accession>A0A0L8LWJ0</accession>
<proteinExistence type="predicted"/>
<keyword evidence="3" id="KW-1185">Reference proteome</keyword>
<dbReference type="STRING" id="67356.AQJ84_31860"/>
<dbReference type="PATRIC" id="fig|67356.5.peg.1038"/>
<name>A0A0L8LWJ0_9ACTN</name>
<evidence type="ECO:0000313" key="2">
    <source>
        <dbReference type="EMBL" id="KOG42440.1"/>
    </source>
</evidence>
<sequence length="100" mass="11303">MWRDTDLDALVALLDGDPEVRLYIGDGSPLTHHQVTGAPARLREGWQERGSGCSRSTSRMRPECRATAPHSRQRVRVMRITREEYTSAGGRPQKTRCPSR</sequence>